<dbReference type="RefSeq" id="WP_108004079.1">
    <property type="nucleotide sequence ID" value="NZ_JBHEEX010000010.1"/>
</dbReference>
<protein>
    <submittedName>
        <fullName evidence="1">Uncharacterized protein</fullName>
    </submittedName>
</protein>
<accession>A0A2T5B156</accession>
<dbReference type="OrthoDB" id="9800707at2"/>
<name>A0A2T5B156_MYCDI</name>
<dbReference type="AlphaFoldDB" id="A0A2T5B156"/>
<gene>
    <name evidence="1" type="ORF">C7449_107124</name>
</gene>
<organism evidence="1 2">
    <name type="scientific">Mycoplana dimorpha</name>
    <dbReference type="NCBI Taxonomy" id="28320"/>
    <lineage>
        <taxon>Bacteria</taxon>
        <taxon>Pseudomonadati</taxon>
        <taxon>Pseudomonadota</taxon>
        <taxon>Alphaproteobacteria</taxon>
        <taxon>Hyphomicrobiales</taxon>
        <taxon>Rhizobiaceae</taxon>
        <taxon>Mycoplana</taxon>
    </lineage>
</organism>
<dbReference type="EMBL" id="PZZZ01000007">
    <property type="protein sequence ID" value="PTM92711.1"/>
    <property type="molecule type" value="Genomic_DNA"/>
</dbReference>
<proteinExistence type="predicted"/>
<reference evidence="1 2" key="1">
    <citation type="submission" date="2018-04" db="EMBL/GenBank/DDBJ databases">
        <title>Genomic Encyclopedia of Type Strains, Phase IV (KMG-IV): sequencing the most valuable type-strain genomes for metagenomic binning, comparative biology and taxonomic classification.</title>
        <authorList>
            <person name="Goeker M."/>
        </authorList>
    </citation>
    <scope>NUCLEOTIDE SEQUENCE [LARGE SCALE GENOMIC DNA]</scope>
    <source>
        <strain evidence="1 2">DSM 7138</strain>
    </source>
</reference>
<keyword evidence="2" id="KW-1185">Reference proteome</keyword>
<sequence>MSKLKQIERSVTELDADEFKAFTLWFERLQAERWDQQLERDARSDGALDRLADQALKDHRARRTSRL</sequence>
<evidence type="ECO:0000313" key="2">
    <source>
        <dbReference type="Proteomes" id="UP000241247"/>
    </source>
</evidence>
<comment type="caution">
    <text evidence="1">The sequence shown here is derived from an EMBL/GenBank/DDBJ whole genome shotgun (WGS) entry which is preliminary data.</text>
</comment>
<evidence type="ECO:0000313" key="1">
    <source>
        <dbReference type="EMBL" id="PTM92711.1"/>
    </source>
</evidence>
<dbReference type="Proteomes" id="UP000241247">
    <property type="component" value="Unassembled WGS sequence"/>
</dbReference>